<accession>A0A8J3GH18</accession>
<protein>
    <submittedName>
        <fullName evidence="1">Uncharacterized protein</fullName>
    </submittedName>
</protein>
<dbReference type="EMBL" id="BMZO01000002">
    <property type="protein sequence ID" value="GHC63816.1"/>
    <property type="molecule type" value="Genomic_DNA"/>
</dbReference>
<evidence type="ECO:0000313" key="1">
    <source>
        <dbReference type="EMBL" id="GHC63816.1"/>
    </source>
</evidence>
<reference evidence="1" key="2">
    <citation type="submission" date="2020-09" db="EMBL/GenBank/DDBJ databases">
        <authorList>
            <person name="Sun Q."/>
            <person name="Kim S."/>
        </authorList>
    </citation>
    <scope>NUCLEOTIDE SEQUENCE</scope>
    <source>
        <strain evidence="1">KCTC 42097</strain>
    </source>
</reference>
<sequence length="104" mass="11266">MNKDETFYHHPSRLFVDGGAGNDTYIFRNYSKHYEWHADGHGISFTHGVSRKSVHLINVESVKFSDDGLILSPICALDTGEAGDGSDVHASAASIEIGGALPFC</sequence>
<dbReference type="Proteomes" id="UP000641137">
    <property type="component" value="Unassembled WGS sequence"/>
</dbReference>
<evidence type="ECO:0000313" key="2">
    <source>
        <dbReference type="Proteomes" id="UP000641137"/>
    </source>
</evidence>
<dbReference type="AlphaFoldDB" id="A0A8J3GH18"/>
<organism evidence="1 2">
    <name type="scientific">Limoniibacter endophyticus</name>
    <dbReference type="NCBI Taxonomy" id="1565040"/>
    <lineage>
        <taxon>Bacteria</taxon>
        <taxon>Pseudomonadati</taxon>
        <taxon>Pseudomonadota</taxon>
        <taxon>Alphaproteobacteria</taxon>
        <taxon>Hyphomicrobiales</taxon>
        <taxon>Bartonellaceae</taxon>
        <taxon>Limoniibacter</taxon>
    </lineage>
</organism>
<dbReference type="RefSeq" id="WP_189487693.1">
    <property type="nucleotide sequence ID" value="NZ_BMZO01000002.1"/>
</dbReference>
<name>A0A8J3GH18_9HYPH</name>
<proteinExistence type="predicted"/>
<reference evidence="1" key="1">
    <citation type="journal article" date="2014" name="Int. J. Syst. Evol. Microbiol.">
        <title>Complete genome sequence of Corynebacterium casei LMG S-19264T (=DSM 44701T), isolated from a smear-ripened cheese.</title>
        <authorList>
            <consortium name="US DOE Joint Genome Institute (JGI-PGF)"/>
            <person name="Walter F."/>
            <person name="Albersmeier A."/>
            <person name="Kalinowski J."/>
            <person name="Ruckert C."/>
        </authorList>
    </citation>
    <scope>NUCLEOTIDE SEQUENCE</scope>
    <source>
        <strain evidence="1">KCTC 42097</strain>
    </source>
</reference>
<keyword evidence="2" id="KW-1185">Reference proteome</keyword>
<gene>
    <name evidence="1" type="ORF">GCM10010136_05400</name>
</gene>
<comment type="caution">
    <text evidence="1">The sequence shown here is derived from an EMBL/GenBank/DDBJ whole genome shotgun (WGS) entry which is preliminary data.</text>
</comment>